<accession>A0A1Q5PZV2</accession>
<comment type="caution">
    <text evidence="14">The sequence shown here is derived from an EMBL/GenBank/DDBJ whole genome shotgun (WGS) entry which is preliminary data.</text>
</comment>
<sequence length="230" mass="24972">MGGVSVKDAIDASWLRPLEPVLDQITQLGQMLREDNAAGRGYLPAGSDVLRAFTYPFDQVKVLIVGQDPYPTPGHPMGLSFSVQKDVRPIPKSLVNIYQELADDLSIPPAAHGDLSSWSEQGVMLLNRILTVTPGKPASHQGRGWEEVTECAIRALAARDQPLVAILWGRHAQSLTPLLREGPRVSIISSPHPSPLSAYRGFFGSKPFSRTNDALQAAGTDPIDWRLPPA</sequence>
<dbReference type="RefSeq" id="WP_073717544.1">
    <property type="nucleotide sequence ID" value="NZ_MQVR01000105.1"/>
</dbReference>
<dbReference type="PANTHER" id="PTHR11264:SF0">
    <property type="entry name" value="URACIL-DNA GLYCOSYLASE"/>
    <property type="match status" value="1"/>
</dbReference>
<dbReference type="NCBIfam" id="TIGR00628">
    <property type="entry name" value="ung"/>
    <property type="match status" value="1"/>
</dbReference>
<feature type="active site" description="Proton acceptor" evidence="10 11">
    <location>
        <position position="68"/>
    </location>
</feature>
<dbReference type="EC" id="3.2.2.27" evidence="5 10"/>
<keyword evidence="7 10" id="KW-0227">DNA damage</keyword>
<protein>
    <recommendedName>
        <fullName evidence="5 10">Uracil-DNA glycosylase</fullName>
        <shortName evidence="10">UDG</shortName>
        <ecNumber evidence="5 10">3.2.2.27</ecNumber>
    </recommendedName>
</protein>
<dbReference type="NCBIfam" id="NF003588">
    <property type="entry name" value="PRK05254.1-1"/>
    <property type="match status" value="1"/>
</dbReference>
<dbReference type="HAMAP" id="MF_00148">
    <property type="entry name" value="UDG"/>
    <property type="match status" value="1"/>
</dbReference>
<dbReference type="Gene3D" id="3.40.470.10">
    <property type="entry name" value="Uracil-DNA glycosylase-like domain"/>
    <property type="match status" value="1"/>
</dbReference>
<keyword evidence="9 10" id="KW-0234">DNA repair</keyword>
<dbReference type="STRING" id="208480.SAMN02910418_01140"/>
<comment type="similarity">
    <text evidence="4 10 12">Belongs to the uracil-DNA glycosylase (UDG) superfamily. UNG family.</text>
</comment>
<evidence type="ECO:0000256" key="3">
    <source>
        <dbReference type="ARBA" id="ARBA00004496"/>
    </source>
</evidence>
<dbReference type="InterPro" id="IPR005122">
    <property type="entry name" value="Uracil-DNA_glycosylase-like"/>
</dbReference>
<dbReference type="AlphaFoldDB" id="A0A1Q5PZV2"/>
<evidence type="ECO:0000256" key="1">
    <source>
        <dbReference type="ARBA" id="ARBA00001400"/>
    </source>
</evidence>
<dbReference type="PROSITE" id="PS00130">
    <property type="entry name" value="U_DNA_GLYCOSYLASE"/>
    <property type="match status" value="1"/>
</dbReference>
<dbReference type="NCBIfam" id="NF003589">
    <property type="entry name" value="PRK05254.1-2"/>
    <property type="match status" value="1"/>
</dbReference>
<evidence type="ECO:0000256" key="7">
    <source>
        <dbReference type="ARBA" id="ARBA00022763"/>
    </source>
</evidence>
<dbReference type="InterPro" id="IPR002043">
    <property type="entry name" value="UDG_fam1"/>
</dbReference>
<evidence type="ECO:0000313" key="14">
    <source>
        <dbReference type="EMBL" id="OKL52985.1"/>
    </source>
</evidence>
<dbReference type="FunFam" id="3.40.470.10:FF:000006">
    <property type="entry name" value="Uracil-DNA glycosylase"/>
    <property type="match status" value="1"/>
</dbReference>
<proteinExistence type="inferred from homology"/>
<dbReference type="InterPro" id="IPR036895">
    <property type="entry name" value="Uracil-DNA_glycosylase-like_sf"/>
</dbReference>
<evidence type="ECO:0000313" key="15">
    <source>
        <dbReference type="Proteomes" id="UP000185628"/>
    </source>
</evidence>
<organism evidence="14 15">
    <name type="scientific">Bowdeniella nasicola</name>
    <dbReference type="NCBI Taxonomy" id="208480"/>
    <lineage>
        <taxon>Bacteria</taxon>
        <taxon>Bacillati</taxon>
        <taxon>Actinomycetota</taxon>
        <taxon>Actinomycetes</taxon>
        <taxon>Actinomycetales</taxon>
        <taxon>Actinomycetaceae</taxon>
        <taxon>Bowdeniella</taxon>
    </lineage>
</organism>
<dbReference type="SUPFAM" id="SSF52141">
    <property type="entry name" value="Uracil-DNA glycosylase-like"/>
    <property type="match status" value="1"/>
</dbReference>
<dbReference type="OrthoDB" id="9804372at2"/>
<evidence type="ECO:0000256" key="2">
    <source>
        <dbReference type="ARBA" id="ARBA00002631"/>
    </source>
</evidence>
<dbReference type="GO" id="GO:0097510">
    <property type="term" value="P:base-excision repair, AP site formation via deaminated base removal"/>
    <property type="evidence" value="ECO:0007669"/>
    <property type="project" value="TreeGrafter"/>
</dbReference>
<keyword evidence="6 10" id="KW-0963">Cytoplasm</keyword>
<comment type="catalytic activity">
    <reaction evidence="1 10 12">
        <text>Hydrolyzes single-stranded DNA or mismatched double-stranded DNA and polynucleotides, releasing free uracil.</text>
        <dbReference type="EC" id="3.2.2.27"/>
    </reaction>
</comment>
<evidence type="ECO:0000256" key="4">
    <source>
        <dbReference type="ARBA" id="ARBA00008184"/>
    </source>
</evidence>
<dbReference type="CDD" id="cd10027">
    <property type="entry name" value="UDG-F1-like"/>
    <property type="match status" value="1"/>
</dbReference>
<dbReference type="SMART" id="SM00986">
    <property type="entry name" value="UDG"/>
    <property type="match status" value="1"/>
</dbReference>
<dbReference type="NCBIfam" id="NF003592">
    <property type="entry name" value="PRK05254.1-5"/>
    <property type="match status" value="1"/>
</dbReference>
<feature type="domain" description="Uracil-DNA glycosylase-like" evidence="13">
    <location>
        <begin position="53"/>
        <end position="215"/>
    </location>
</feature>
<comment type="subcellular location">
    <subcellularLocation>
        <location evidence="3 10">Cytoplasm</location>
    </subcellularLocation>
</comment>
<dbReference type="EMBL" id="MQVR01000105">
    <property type="protein sequence ID" value="OKL52985.1"/>
    <property type="molecule type" value="Genomic_DNA"/>
</dbReference>
<dbReference type="PANTHER" id="PTHR11264">
    <property type="entry name" value="URACIL-DNA GLYCOSYLASE"/>
    <property type="match status" value="1"/>
</dbReference>
<dbReference type="GO" id="GO:0005737">
    <property type="term" value="C:cytoplasm"/>
    <property type="evidence" value="ECO:0007669"/>
    <property type="project" value="UniProtKB-SubCell"/>
</dbReference>
<evidence type="ECO:0000256" key="10">
    <source>
        <dbReference type="HAMAP-Rule" id="MF_00148"/>
    </source>
</evidence>
<evidence type="ECO:0000256" key="11">
    <source>
        <dbReference type="PROSITE-ProRule" id="PRU10072"/>
    </source>
</evidence>
<evidence type="ECO:0000256" key="5">
    <source>
        <dbReference type="ARBA" id="ARBA00012030"/>
    </source>
</evidence>
<dbReference type="InterPro" id="IPR018085">
    <property type="entry name" value="Ura-DNA_Glyclase_AS"/>
</dbReference>
<evidence type="ECO:0000256" key="12">
    <source>
        <dbReference type="RuleBase" id="RU003780"/>
    </source>
</evidence>
<dbReference type="Proteomes" id="UP000185628">
    <property type="component" value="Unassembled WGS sequence"/>
</dbReference>
<dbReference type="SMART" id="SM00987">
    <property type="entry name" value="UreE_C"/>
    <property type="match status" value="1"/>
</dbReference>
<keyword evidence="15" id="KW-1185">Reference proteome</keyword>
<gene>
    <name evidence="10" type="primary">ung</name>
    <name evidence="14" type="ORF">BSZ39_11900</name>
</gene>
<name>A0A1Q5PZV2_9ACTO</name>
<comment type="function">
    <text evidence="2 10 12">Excises uracil residues from the DNA which can arise as a result of misincorporation of dUMP residues by DNA polymerase or due to deamination of cytosine.</text>
</comment>
<dbReference type="GO" id="GO:0004844">
    <property type="term" value="F:uracil DNA N-glycosylase activity"/>
    <property type="evidence" value="ECO:0007669"/>
    <property type="project" value="UniProtKB-UniRule"/>
</dbReference>
<dbReference type="Pfam" id="PF03167">
    <property type="entry name" value="UDG"/>
    <property type="match status" value="1"/>
</dbReference>
<evidence type="ECO:0000256" key="8">
    <source>
        <dbReference type="ARBA" id="ARBA00022801"/>
    </source>
</evidence>
<evidence type="ECO:0000256" key="9">
    <source>
        <dbReference type="ARBA" id="ARBA00023204"/>
    </source>
</evidence>
<reference evidence="15" key="1">
    <citation type="submission" date="2016-12" db="EMBL/GenBank/DDBJ databases">
        <authorList>
            <person name="Meng X."/>
        </authorList>
    </citation>
    <scope>NUCLEOTIDE SEQUENCE [LARGE SCALE GENOMIC DNA]</scope>
    <source>
        <strain evidence="15">DSM 19116</strain>
    </source>
</reference>
<evidence type="ECO:0000259" key="13">
    <source>
        <dbReference type="SMART" id="SM00986"/>
    </source>
</evidence>
<evidence type="ECO:0000256" key="6">
    <source>
        <dbReference type="ARBA" id="ARBA00022490"/>
    </source>
</evidence>
<keyword evidence="8 10" id="KW-0378">Hydrolase</keyword>